<organism evidence="3">
    <name type="scientific">Heterosigma akashiwo</name>
    <name type="common">Chromophytic alga</name>
    <name type="synonym">Heterosigma carterae</name>
    <dbReference type="NCBI Taxonomy" id="2829"/>
    <lineage>
        <taxon>Eukaryota</taxon>
        <taxon>Sar</taxon>
        <taxon>Stramenopiles</taxon>
        <taxon>Ochrophyta</taxon>
        <taxon>Raphidophyceae</taxon>
        <taxon>Chattonellales</taxon>
        <taxon>Chattonellaceae</taxon>
        <taxon>Heterosigma</taxon>
    </lineage>
</organism>
<dbReference type="AlphaFoldDB" id="A0A6S9LM18"/>
<dbReference type="PANTHER" id="PTHR31558">
    <property type="entry name" value="CW14 PROTEIN"/>
    <property type="match status" value="1"/>
</dbReference>
<dbReference type="EMBL" id="HBIU01060726">
    <property type="protein sequence ID" value="CAE0653698.1"/>
    <property type="molecule type" value="Transcribed_RNA"/>
</dbReference>
<reference evidence="3" key="1">
    <citation type="submission" date="2021-01" db="EMBL/GenBank/DDBJ databases">
        <authorList>
            <person name="Corre E."/>
            <person name="Pelletier E."/>
            <person name="Niang G."/>
            <person name="Scheremetjew M."/>
            <person name="Finn R."/>
            <person name="Kale V."/>
            <person name="Holt S."/>
            <person name="Cochrane G."/>
            <person name="Meng A."/>
            <person name="Brown T."/>
            <person name="Cohen L."/>
        </authorList>
    </citation>
    <scope>NUCLEOTIDE SEQUENCE</scope>
    <source>
        <strain evidence="3">CCMP3107</strain>
    </source>
</reference>
<sequence>MNLCCSSSAGQVRRSEEWKAEASPLEQWFYDLPEATKQNIYDQQTKKSTSPTTGFRGTEEKVEEAAAEKAPNSGGDSLTPSQNGILPPVSDAGTVEAGSTFPRNGEDEEHSWEPSPADMFRVRQPGYSSTGQKAPSGPAFYETLRVDTFRTPERREGRLVPRTLRPCPHTVESGHPDVPSVFVVNCQIPNIDGAVVHSPFNKNPEYDGPCFQIVFHFGITEQTRDWLRQLQEEGAAAAVPPALRLWALWCREAPASFERRAQFKAMAMVDNPEELNLPGLVLRYNGKPALITNSGTLSRGGPSLLQMDINVHRFAYLARKGLDMVKEKLEQGRIRVGFTVESREEEHLPEQMLGVCFFKKYKRNKAPLFHDL</sequence>
<feature type="compositionally biased region" description="Polar residues" evidence="1">
    <location>
        <begin position="38"/>
        <end position="55"/>
    </location>
</feature>
<feature type="compositionally biased region" description="Polar residues" evidence="1">
    <location>
        <begin position="74"/>
        <end position="84"/>
    </location>
</feature>
<gene>
    <name evidence="3" type="ORF">HAKA00212_LOCUS26256</name>
</gene>
<evidence type="ECO:0000256" key="1">
    <source>
        <dbReference type="SAM" id="MobiDB-lite"/>
    </source>
</evidence>
<feature type="region of interest" description="Disordered" evidence="1">
    <location>
        <begin position="38"/>
        <end position="138"/>
    </location>
</feature>
<accession>A0A6S9LM18</accession>
<feature type="compositionally biased region" description="Basic and acidic residues" evidence="1">
    <location>
        <begin position="57"/>
        <end position="67"/>
    </location>
</feature>
<dbReference type="Pfam" id="PF07059">
    <property type="entry name" value="EDR2_C"/>
    <property type="match status" value="1"/>
</dbReference>
<protein>
    <recommendedName>
        <fullName evidence="2">Protein ENHANCED DISEASE RESISTANCE 2 C-terminal domain-containing protein</fullName>
    </recommendedName>
</protein>
<feature type="domain" description="Protein ENHANCED DISEASE RESISTANCE 2 C-terminal" evidence="2">
    <location>
        <begin position="112"/>
        <end position="359"/>
    </location>
</feature>
<evidence type="ECO:0000313" key="3">
    <source>
        <dbReference type="EMBL" id="CAE0653698.1"/>
    </source>
</evidence>
<evidence type="ECO:0000259" key="2">
    <source>
        <dbReference type="Pfam" id="PF07059"/>
    </source>
</evidence>
<dbReference type="InterPro" id="IPR009769">
    <property type="entry name" value="EDR2_C"/>
</dbReference>
<proteinExistence type="predicted"/>
<feature type="region of interest" description="Disordered" evidence="1">
    <location>
        <begin position="1"/>
        <end position="20"/>
    </location>
</feature>
<feature type="compositionally biased region" description="Polar residues" evidence="1">
    <location>
        <begin position="1"/>
        <end position="10"/>
    </location>
</feature>
<name>A0A6S9LM18_HETAK</name>